<feature type="region of interest" description="Disordered" evidence="2">
    <location>
        <begin position="35"/>
        <end position="90"/>
    </location>
</feature>
<accession>A0A9X0CCN3</accession>
<keyword evidence="1" id="KW-0539">Nucleus</keyword>
<dbReference type="CDD" id="cd12148">
    <property type="entry name" value="fungal_TF_MHR"/>
    <property type="match status" value="1"/>
</dbReference>
<dbReference type="AlphaFoldDB" id="A0A9X0CCN3"/>
<evidence type="ECO:0000259" key="4">
    <source>
        <dbReference type="Pfam" id="PF04082"/>
    </source>
</evidence>
<dbReference type="Pfam" id="PF04082">
    <property type="entry name" value="Fungal_trans"/>
    <property type="match status" value="1"/>
</dbReference>
<gene>
    <name evidence="5" type="ORF">N7463_001206</name>
</gene>
<dbReference type="GO" id="GO:0003677">
    <property type="term" value="F:DNA binding"/>
    <property type="evidence" value="ECO:0007669"/>
    <property type="project" value="InterPro"/>
</dbReference>
<keyword evidence="3" id="KW-0472">Membrane</keyword>
<evidence type="ECO:0000256" key="1">
    <source>
        <dbReference type="ARBA" id="ARBA00023242"/>
    </source>
</evidence>
<dbReference type="Proteomes" id="UP001149954">
    <property type="component" value="Unassembled WGS sequence"/>
</dbReference>
<organism evidence="5 6">
    <name type="scientific">Penicillium fimorum</name>
    <dbReference type="NCBI Taxonomy" id="1882269"/>
    <lineage>
        <taxon>Eukaryota</taxon>
        <taxon>Fungi</taxon>
        <taxon>Dikarya</taxon>
        <taxon>Ascomycota</taxon>
        <taxon>Pezizomycotina</taxon>
        <taxon>Eurotiomycetes</taxon>
        <taxon>Eurotiomycetidae</taxon>
        <taxon>Eurotiales</taxon>
        <taxon>Aspergillaceae</taxon>
        <taxon>Penicillium</taxon>
    </lineage>
</organism>
<dbReference type="EMBL" id="JAPWDS010000001">
    <property type="protein sequence ID" value="KAJ5520753.1"/>
    <property type="molecule type" value="Genomic_DNA"/>
</dbReference>
<reference evidence="5" key="1">
    <citation type="submission" date="2022-12" db="EMBL/GenBank/DDBJ databases">
        <authorList>
            <person name="Petersen C."/>
        </authorList>
    </citation>
    <scope>NUCLEOTIDE SEQUENCE</scope>
    <source>
        <strain evidence="5">IBT 29495</strain>
    </source>
</reference>
<feature type="transmembrane region" description="Helical" evidence="3">
    <location>
        <begin position="238"/>
        <end position="258"/>
    </location>
</feature>
<name>A0A9X0CCN3_9EURO</name>
<feature type="domain" description="Xylanolytic transcriptional activator regulatory" evidence="4">
    <location>
        <begin position="153"/>
        <end position="273"/>
    </location>
</feature>
<evidence type="ECO:0000313" key="5">
    <source>
        <dbReference type="EMBL" id="KAJ5520753.1"/>
    </source>
</evidence>
<comment type="caution">
    <text evidence="5">The sequence shown here is derived from an EMBL/GenBank/DDBJ whole genome shotgun (WGS) entry which is preliminary data.</text>
</comment>
<evidence type="ECO:0000313" key="6">
    <source>
        <dbReference type="Proteomes" id="UP001149954"/>
    </source>
</evidence>
<keyword evidence="3" id="KW-0812">Transmembrane</keyword>
<proteinExistence type="predicted"/>
<evidence type="ECO:0000256" key="3">
    <source>
        <dbReference type="SAM" id="Phobius"/>
    </source>
</evidence>
<feature type="compositionally biased region" description="Polar residues" evidence="2">
    <location>
        <begin position="62"/>
        <end position="74"/>
    </location>
</feature>
<dbReference type="OrthoDB" id="4685598at2759"/>
<reference evidence="5" key="2">
    <citation type="journal article" date="2023" name="IMA Fungus">
        <title>Comparative genomic study of the Penicillium genus elucidates a diverse pangenome and 15 lateral gene transfer events.</title>
        <authorList>
            <person name="Petersen C."/>
            <person name="Sorensen T."/>
            <person name="Nielsen M.R."/>
            <person name="Sondergaard T.E."/>
            <person name="Sorensen J.L."/>
            <person name="Fitzpatrick D.A."/>
            <person name="Frisvad J.C."/>
            <person name="Nielsen K.L."/>
        </authorList>
    </citation>
    <scope>NUCLEOTIDE SEQUENCE</scope>
    <source>
        <strain evidence="5">IBT 29495</strain>
    </source>
</reference>
<dbReference type="InterPro" id="IPR007219">
    <property type="entry name" value="XnlR_reg_dom"/>
</dbReference>
<sequence>MQVECTYQEQAQPRVDQTKRLERIEALLQAHSDAIAELSKDRQPEGSDVSSDRVYSSEHRSSPPSDHNVNSDEQPTAAPSEILLPREVDPRPTLDDNLTLPLFTIPFGHQTTTSSLLVLPRSAFSRRYLVLDGGSSNRYELPFLDRTITDRLLEQYFSLVHIYHPILEQDVLMDQYHNALDRGLRLDEESALCLVALALGAIASEPRQQDGEVKHEAPGFMYFQPALKIFFATWANSFGNNIVLAQGLVLSALYLLYLMRPLQGWRLIHMASTNIQQTLIRDNLAEFDHPRSGIEPLVDNMPFPSCGNPPDQNAQHYLANLSARCLLNRK</sequence>
<keyword evidence="3" id="KW-1133">Transmembrane helix</keyword>
<protein>
    <recommendedName>
        <fullName evidence="4">Xylanolytic transcriptional activator regulatory domain-containing protein</fullName>
    </recommendedName>
</protein>
<dbReference type="GO" id="GO:0006351">
    <property type="term" value="P:DNA-templated transcription"/>
    <property type="evidence" value="ECO:0007669"/>
    <property type="project" value="InterPro"/>
</dbReference>
<evidence type="ECO:0000256" key="2">
    <source>
        <dbReference type="SAM" id="MobiDB-lite"/>
    </source>
</evidence>
<keyword evidence="6" id="KW-1185">Reference proteome</keyword>
<dbReference type="InterPro" id="IPR053181">
    <property type="entry name" value="EcdB-like_regulator"/>
</dbReference>
<dbReference type="PANTHER" id="PTHR47785">
    <property type="entry name" value="ZN(II)2CYS6 TRANSCRIPTION FACTOR (EUROFUNG)-RELATED-RELATED"/>
    <property type="match status" value="1"/>
</dbReference>
<feature type="non-terminal residue" evidence="5">
    <location>
        <position position="1"/>
    </location>
</feature>
<dbReference type="GO" id="GO:0008270">
    <property type="term" value="F:zinc ion binding"/>
    <property type="evidence" value="ECO:0007669"/>
    <property type="project" value="InterPro"/>
</dbReference>